<dbReference type="EMBL" id="CP061800">
    <property type="protein sequence ID" value="QTA85776.1"/>
    <property type="molecule type" value="Genomic_DNA"/>
</dbReference>
<proteinExistence type="predicted"/>
<dbReference type="KEGG" id="dmm:dnm_017910"/>
<dbReference type="AlphaFoldDB" id="A0A975BI33"/>
<dbReference type="RefSeq" id="WP_207681687.1">
    <property type="nucleotide sequence ID" value="NZ_CP061800.1"/>
</dbReference>
<organism evidence="1 2">
    <name type="scientific">Desulfonema magnum</name>
    <dbReference type="NCBI Taxonomy" id="45655"/>
    <lineage>
        <taxon>Bacteria</taxon>
        <taxon>Pseudomonadati</taxon>
        <taxon>Thermodesulfobacteriota</taxon>
        <taxon>Desulfobacteria</taxon>
        <taxon>Desulfobacterales</taxon>
        <taxon>Desulfococcaceae</taxon>
        <taxon>Desulfonema</taxon>
    </lineage>
</organism>
<dbReference type="Proteomes" id="UP000663722">
    <property type="component" value="Chromosome"/>
</dbReference>
<sequence>MIRLEIKSNFEDAESLIRSAVCSEIKRLEIGLDRTDREIRKFEDKYQISSDIFVKEYTAEDLDGGDDEYVSWMGEIKIRRKIAEELNTLKEAEYVTQRISV</sequence>
<protein>
    <submittedName>
        <fullName evidence="1">Uncharacterized protein</fullName>
    </submittedName>
</protein>
<accession>A0A975BI33</accession>
<gene>
    <name evidence="1" type="ORF">dnm_017910</name>
</gene>
<evidence type="ECO:0000313" key="1">
    <source>
        <dbReference type="EMBL" id="QTA85776.1"/>
    </source>
</evidence>
<evidence type="ECO:0000313" key="2">
    <source>
        <dbReference type="Proteomes" id="UP000663722"/>
    </source>
</evidence>
<reference evidence="1" key="1">
    <citation type="journal article" date="2021" name="Microb. Physiol.">
        <title>Proteogenomic Insights into the Physiology of Marine, Sulfate-Reducing, Filamentous Desulfonema limicola and Desulfonema magnum.</title>
        <authorList>
            <person name="Schnaars V."/>
            <person name="Wohlbrand L."/>
            <person name="Scheve S."/>
            <person name="Hinrichs C."/>
            <person name="Reinhardt R."/>
            <person name="Rabus R."/>
        </authorList>
    </citation>
    <scope>NUCLEOTIDE SEQUENCE</scope>
    <source>
        <strain evidence="1">4be13</strain>
    </source>
</reference>
<name>A0A975BI33_9BACT</name>
<keyword evidence="2" id="KW-1185">Reference proteome</keyword>